<dbReference type="InterPro" id="IPR017946">
    <property type="entry name" value="PLC-like_Pdiesterase_TIM-brl"/>
</dbReference>
<dbReference type="Gene3D" id="3.20.20.190">
    <property type="entry name" value="Phosphatidylinositol (PI) phosphodiesterase"/>
    <property type="match status" value="1"/>
</dbReference>
<dbReference type="eggNOG" id="COG0584">
    <property type="taxonomic scope" value="Bacteria"/>
</dbReference>
<name>Q6ARG1_DESPS</name>
<dbReference type="HOGENOM" id="CLU_030006_3_2_7"/>
<dbReference type="InterPro" id="IPR030395">
    <property type="entry name" value="GP_PDE_dom"/>
</dbReference>
<evidence type="ECO:0000313" key="2">
    <source>
        <dbReference type="EMBL" id="CAG35064.1"/>
    </source>
</evidence>
<dbReference type="PROSITE" id="PS51704">
    <property type="entry name" value="GP_PDE"/>
    <property type="match status" value="1"/>
</dbReference>
<dbReference type="STRING" id="177439.DP0335"/>
<accession>Q6ARG1</accession>
<dbReference type="SUPFAM" id="SSF51695">
    <property type="entry name" value="PLC-like phosphodiesterases"/>
    <property type="match status" value="1"/>
</dbReference>
<dbReference type="PANTHER" id="PTHR46211:SF1">
    <property type="entry name" value="GLYCEROPHOSPHODIESTER PHOSPHODIESTERASE, CYTOPLASMIC"/>
    <property type="match status" value="1"/>
</dbReference>
<dbReference type="GO" id="GO:0008081">
    <property type="term" value="F:phosphoric diester hydrolase activity"/>
    <property type="evidence" value="ECO:0007669"/>
    <property type="project" value="InterPro"/>
</dbReference>
<evidence type="ECO:0000259" key="1">
    <source>
        <dbReference type="PROSITE" id="PS51704"/>
    </source>
</evidence>
<dbReference type="PANTHER" id="PTHR46211">
    <property type="entry name" value="GLYCEROPHOSPHORYL DIESTER PHOSPHODIESTERASE"/>
    <property type="match status" value="1"/>
</dbReference>
<organism evidence="2 3">
    <name type="scientific">Desulfotalea psychrophila (strain LSv54 / DSM 12343)</name>
    <dbReference type="NCBI Taxonomy" id="177439"/>
    <lineage>
        <taxon>Bacteria</taxon>
        <taxon>Pseudomonadati</taxon>
        <taxon>Thermodesulfobacteriota</taxon>
        <taxon>Desulfobulbia</taxon>
        <taxon>Desulfobulbales</taxon>
        <taxon>Desulfocapsaceae</taxon>
        <taxon>Desulfotalea</taxon>
    </lineage>
</organism>
<protein>
    <submittedName>
        <fullName evidence="2">Probable glcerophosphoryl diester phosphodiesterase</fullName>
    </submittedName>
</protein>
<dbReference type="Pfam" id="PF03009">
    <property type="entry name" value="GDPD"/>
    <property type="match status" value="1"/>
</dbReference>
<dbReference type="KEGG" id="dps:DP0335"/>
<proteinExistence type="predicted"/>
<keyword evidence="3" id="KW-1185">Reference proteome</keyword>
<dbReference type="GO" id="GO:0006629">
    <property type="term" value="P:lipid metabolic process"/>
    <property type="evidence" value="ECO:0007669"/>
    <property type="project" value="InterPro"/>
</dbReference>
<dbReference type="AlphaFoldDB" id="Q6ARG1"/>
<dbReference type="EMBL" id="CR522870">
    <property type="protein sequence ID" value="CAG35064.1"/>
    <property type="molecule type" value="Genomic_DNA"/>
</dbReference>
<dbReference type="Proteomes" id="UP000000602">
    <property type="component" value="Chromosome"/>
</dbReference>
<sequence>MQMKIIGHRGSAGTTPENTLLSFAEVMKSGAYAIEFDVQKCATGQLVVIHDPRVDRTTNGSGLVREMSLDELRALDAGKNEQIPLLTEVLDLVAGRIKVNIELKSLGTAAKTAEILDQYVIDGKFTYDQFLVSSFVHPELMLFQALCPQCLIALLIAHVPANHADTYAQMNIWSLNINLNSASEAFVQSAHKNNFQIFVYTVNHPDDFLRLQQMGVDGIFTDYPSRFCQDKS</sequence>
<feature type="domain" description="GP-PDE" evidence="1">
    <location>
        <begin position="3"/>
        <end position="231"/>
    </location>
</feature>
<evidence type="ECO:0000313" key="3">
    <source>
        <dbReference type="Proteomes" id="UP000000602"/>
    </source>
</evidence>
<reference evidence="3" key="1">
    <citation type="journal article" date="2004" name="Environ. Microbiol.">
        <title>The genome of Desulfotalea psychrophila, a sulfate-reducing bacterium from permanently cold Arctic sediments.</title>
        <authorList>
            <person name="Rabus R."/>
            <person name="Ruepp A."/>
            <person name="Frickey T."/>
            <person name="Rattei T."/>
            <person name="Fartmann B."/>
            <person name="Stark M."/>
            <person name="Bauer M."/>
            <person name="Zibat A."/>
            <person name="Lombardot T."/>
            <person name="Becker I."/>
            <person name="Amann J."/>
            <person name="Gellner K."/>
            <person name="Teeling H."/>
            <person name="Leuschner W.D."/>
            <person name="Gloeckner F.-O."/>
            <person name="Lupas A.N."/>
            <person name="Amann R."/>
            <person name="Klenk H.-P."/>
        </authorList>
    </citation>
    <scope>NUCLEOTIDE SEQUENCE [LARGE SCALE GENOMIC DNA]</scope>
    <source>
        <strain evidence="3">DSM 12343 / LSv54</strain>
    </source>
</reference>
<gene>
    <name evidence="2" type="ordered locus">DP0335</name>
</gene>